<comment type="caution">
    <text evidence="1">The sequence shown here is derived from an EMBL/GenBank/DDBJ whole genome shotgun (WGS) entry which is preliminary data.</text>
</comment>
<sequence>MAGVDKTHDYETKTKAGEESGAAETRDRGLFGFMGKKKEEKPQEEVPATEYEEKIHRSDNSYLEILELPGGHRQMKKGKTASDISLISCDLHERWLQGPYSGSTGFVQQSFDALVNAIEQSVVQAHENPKPGSVFINTGDVENAGINRSPSAYLLNPAEERARYPADVDKEMTLLKFVDSASDISKLIKKVRSIKATGGKPCDNSTSRSFKARKSDGSQFVGAFCQSNVGDLSCSPRSRFCRWNHRWAWRGIQQVWVSTVVIQERSNPTNIVQIEGQTPR</sequence>
<gene>
    <name evidence="1" type="ORF">D5086_004105</name>
</gene>
<protein>
    <submittedName>
        <fullName evidence="1">Uncharacterized protein</fullName>
    </submittedName>
</protein>
<organism evidence="1 2">
    <name type="scientific">Populus alba</name>
    <name type="common">White poplar</name>
    <dbReference type="NCBI Taxonomy" id="43335"/>
    <lineage>
        <taxon>Eukaryota</taxon>
        <taxon>Viridiplantae</taxon>
        <taxon>Streptophyta</taxon>
        <taxon>Embryophyta</taxon>
        <taxon>Tracheophyta</taxon>
        <taxon>Spermatophyta</taxon>
        <taxon>Magnoliopsida</taxon>
        <taxon>eudicotyledons</taxon>
        <taxon>Gunneridae</taxon>
        <taxon>Pentapetalae</taxon>
        <taxon>rosids</taxon>
        <taxon>fabids</taxon>
        <taxon>Malpighiales</taxon>
        <taxon>Salicaceae</taxon>
        <taxon>Saliceae</taxon>
        <taxon>Populus</taxon>
    </lineage>
</organism>
<dbReference type="Proteomes" id="UP000309997">
    <property type="component" value="Unassembled WGS sequence"/>
</dbReference>
<dbReference type="EMBL" id="RCHU02000002">
    <property type="protein sequence ID" value="KAL3603246.1"/>
    <property type="molecule type" value="Genomic_DNA"/>
</dbReference>
<name>A0ACC4CPT1_POPAL</name>
<keyword evidence="2" id="KW-1185">Reference proteome</keyword>
<evidence type="ECO:0000313" key="2">
    <source>
        <dbReference type="Proteomes" id="UP000309997"/>
    </source>
</evidence>
<accession>A0ACC4CPT1</accession>
<evidence type="ECO:0000313" key="1">
    <source>
        <dbReference type="EMBL" id="KAL3603246.1"/>
    </source>
</evidence>
<reference evidence="1 2" key="1">
    <citation type="journal article" date="2024" name="Plant Biotechnol. J.">
        <title>Genome and CRISPR/Cas9 system of a widespread forest tree (Populus alba) in the world.</title>
        <authorList>
            <person name="Liu Y.J."/>
            <person name="Jiang P.F."/>
            <person name="Han X.M."/>
            <person name="Li X.Y."/>
            <person name="Wang H.M."/>
            <person name="Wang Y.J."/>
            <person name="Wang X.X."/>
            <person name="Zeng Q.Y."/>
        </authorList>
    </citation>
    <scope>NUCLEOTIDE SEQUENCE [LARGE SCALE GENOMIC DNA]</scope>
    <source>
        <strain evidence="2">cv. PAL-ZL1</strain>
    </source>
</reference>
<proteinExistence type="predicted"/>